<dbReference type="Proteomes" id="UP000324222">
    <property type="component" value="Unassembled WGS sequence"/>
</dbReference>
<comment type="caution">
    <text evidence="1">The sequence shown here is derived from an EMBL/GenBank/DDBJ whole genome shotgun (WGS) entry which is preliminary data.</text>
</comment>
<name>A0A5B7IXN4_PORTR</name>
<gene>
    <name evidence="1" type="ORF">E2C01_079688</name>
</gene>
<keyword evidence="2" id="KW-1185">Reference proteome</keyword>
<organism evidence="1 2">
    <name type="scientific">Portunus trituberculatus</name>
    <name type="common">Swimming crab</name>
    <name type="synonym">Neptunus trituberculatus</name>
    <dbReference type="NCBI Taxonomy" id="210409"/>
    <lineage>
        <taxon>Eukaryota</taxon>
        <taxon>Metazoa</taxon>
        <taxon>Ecdysozoa</taxon>
        <taxon>Arthropoda</taxon>
        <taxon>Crustacea</taxon>
        <taxon>Multicrustacea</taxon>
        <taxon>Malacostraca</taxon>
        <taxon>Eumalacostraca</taxon>
        <taxon>Eucarida</taxon>
        <taxon>Decapoda</taxon>
        <taxon>Pleocyemata</taxon>
        <taxon>Brachyura</taxon>
        <taxon>Eubrachyura</taxon>
        <taxon>Portunoidea</taxon>
        <taxon>Portunidae</taxon>
        <taxon>Portuninae</taxon>
        <taxon>Portunus</taxon>
    </lineage>
</organism>
<dbReference type="EMBL" id="VSRR010066850">
    <property type="protein sequence ID" value="MPC84934.1"/>
    <property type="molecule type" value="Genomic_DNA"/>
</dbReference>
<evidence type="ECO:0000313" key="1">
    <source>
        <dbReference type="EMBL" id="MPC84934.1"/>
    </source>
</evidence>
<accession>A0A5B7IXN4</accession>
<reference evidence="1 2" key="1">
    <citation type="submission" date="2019-05" db="EMBL/GenBank/DDBJ databases">
        <title>Another draft genome of Portunus trituberculatus and its Hox gene families provides insights of decapod evolution.</title>
        <authorList>
            <person name="Jeong J.-H."/>
            <person name="Song I."/>
            <person name="Kim S."/>
            <person name="Choi T."/>
            <person name="Kim D."/>
            <person name="Ryu S."/>
            <person name="Kim W."/>
        </authorList>
    </citation>
    <scope>NUCLEOTIDE SEQUENCE [LARGE SCALE GENOMIC DNA]</scope>
    <source>
        <tissue evidence="1">Muscle</tissue>
    </source>
</reference>
<evidence type="ECO:0000313" key="2">
    <source>
        <dbReference type="Proteomes" id="UP000324222"/>
    </source>
</evidence>
<proteinExistence type="predicted"/>
<sequence>MALRETNFTLKLPLYHALPDLYFPSHTSPLVSPHLTLSMALRTTFLNFSRSRDSAGEVGMGSTSSVIIYIGET</sequence>
<protein>
    <submittedName>
        <fullName evidence="1">Uncharacterized protein</fullName>
    </submittedName>
</protein>
<dbReference type="AlphaFoldDB" id="A0A5B7IXN4"/>